<dbReference type="GO" id="GO:0015562">
    <property type="term" value="F:efflux transmembrane transporter activity"/>
    <property type="evidence" value="ECO:0007669"/>
    <property type="project" value="TreeGrafter"/>
</dbReference>
<gene>
    <name evidence="2" type="ORF">H7B67_23440</name>
</gene>
<evidence type="ECO:0000256" key="1">
    <source>
        <dbReference type="SAM" id="Coils"/>
    </source>
</evidence>
<dbReference type="GO" id="GO:1990281">
    <property type="term" value="C:efflux pump complex"/>
    <property type="evidence" value="ECO:0007669"/>
    <property type="project" value="TreeGrafter"/>
</dbReference>
<dbReference type="SUPFAM" id="SSF111369">
    <property type="entry name" value="HlyD-like secretion proteins"/>
    <property type="match status" value="1"/>
</dbReference>
<dbReference type="PANTHER" id="PTHR30469:SF15">
    <property type="entry name" value="HLYD FAMILY OF SECRETION PROTEINS"/>
    <property type="match status" value="1"/>
</dbReference>
<dbReference type="RefSeq" id="WP_185122277.1">
    <property type="nucleotide sequence ID" value="NZ_JACJVQ010000019.1"/>
</dbReference>
<proteinExistence type="predicted"/>
<evidence type="ECO:0000313" key="2">
    <source>
        <dbReference type="EMBL" id="MBB6637092.1"/>
    </source>
</evidence>
<evidence type="ECO:0000313" key="3">
    <source>
        <dbReference type="Proteomes" id="UP000535838"/>
    </source>
</evidence>
<dbReference type="EMBL" id="JACJVQ010000019">
    <property type="protein sequence ID" value="MBB6637092.1"/>
    <property type="molecule type" value="Genomic_DNA"/>
</dbReference>
<dbReference type="Gene3D" id="2.40.420.20">
    <property type="match status" value="1"/>
</dbReference>
<protein>
    <submittedName>
        <fullName evidence="2">Biotin/lipoyl-binding protein</fullName>
    </submittedName>
</protein>
<keyword evidence="1" id="KW-0175">Coiled coil</keyword>
<name>A0A841T0M7_9BACL</name>
<dbReference type="Gene3D" id="1.10.287.470">
    <property type="entry name" value="Helix hairpin bin"/>
    <property type="match status" value="1"/>
</dbReference>
<feature type="coiled-coil region" evidence="1">
    <location>
        <begin position="147"/>
        <end position="174"/>
    </location>
</feature>
<dbReference type="PROSITE" id="PS51257">
    <property type="entry name" value="PROKAR_LIPOPROTEIN"/>
    <property type="match status" value="1"/>
</dbReference>
<sequence>MEERMTSSRRKKLRLLTGLFLALLVGCTLAGNTLRNLALPRVYLASAGSGTILHPYEGTATVMPKESKEIVNPAGWKVARILVKAGDPVTQGQPLIVYDDSETREQLLDMQTELKKSTLSMSLLQSNYREAAISGDEQKKENARVAIETAKLDLSTQQRHIQQLEKDLAENRQSVAPFDGVVTRLNAAVGFASSGSPELVLTDSAKGFAIECQIPGDVANLLEIGEDLDQISLIGRDSRQLTGAIVDIKESLPEQVNSSSGGNTGELPSVLPHSVVRIEIKDTKLQGGERVKIAISKESENSMITVPNEAIHYDERSAYVFTLDTDSGPLGNAYRAVETPVTIADKNSFVAGISEGLFPQQEVILHSAKDFLMDGMRVRR</sequence>
<dbReference type="Proteomes" id="UP000535838">
    <property type="component" value="Unassembled WGS sequence"/>
</dbReference>
<dbReference type="PANTHER" id="PTHR30469">
    <property type="entry name" value="MULTIDRUG RESISTANCE PROTEIN MDTA"/>
    <property type="match status" value="1"/>
</dbReference>
<organism evidence="2 3">
    <name type="scientific">Cohnella thailandensis</name>
    <dbReference type="NCBI Taxonomy" id="557557"/>
    <lineage>
        <taxon>Bacteria</taxon>
        <taxon>Bacillati</taxon>
        <taxon>Bacillota</taxon>
        <taxon>Bacilli</taxon>
        <taxon>Bacillales</taxon>
        <taxon>Paenibacillaceae</taxon>
        <taxon>Cohnella</taxon>
    </lineage>
</organism>
<dbReference type="Gene3D" id="2.40.50.100">
    <property type="match status" value="1"/>
</dbReference>
<keyword evidence="3" id="KW-1185">Reference proteome</keyword>
<dbReference type="AlphaFoldDB" id="A0A841T0M7"/>
<comment type="caution">
    <text evidence="2">The sequence shown here is derived from an EMBL/GenBank/DDBJ whole genome shotgun (WGS) entry which is preliminary data.</text>
</comment>
<accession>A0A841T0M7</accession>
<reference evidence="2 3" key="1">
    <citation type="submission" date="2020-08" db="EMBL/GenBank/DDBJ databases">
        <title>Cohnella phylogeny.</title>
        <authorList>
            <person name="Dunlap C."/>
        </authorList>
    </citation>
    <scope>NUCLEOTIDE SEQUENCE [LARGE SCALE GENOMIC DNA]</scope>
    <source>
        <strain evidence="2 3">DSM 25241</strain>
    </source>
</reference>